<organism evidence="1 2">
    <name type="scientific">Hymenobacter qilianensis</name>
    <dbReference type="NCBI Taxonomy" id="1385715"/>
    <lineage>
        <taxon>Bacteria</taxon>
        <taxon>Pseudomonadati</taxon>
        <taxon>Bacteroidota</taxon>
        <taxon>Cytophagia</taxon>
        <taxon>Cytophagales</taxon>
        <taxon>Hymenobacteraceae</taxon>
        <taxon>Hymenobacter</taxon>
    </lineage>
</organism>
<dbReference type="Proteomes" id="UP000516093">
    <property type="component" value="Chromosome"/>
</dbReference>
<dbReference type="RefSeq" id="WP_187731347.1">
    <property type="nucleotide sequence ID" value="NZ_BMFN01000004.1"/>
</dbReference>
<dbReference type="KEGG" id="hqi:H9L05_13080"/>
<evidence type="ECO:0000313" key="1">
    <source>
        <dbReference type="EMBL" id="QNP51048.1"/>
    </source>
</evidence>
<name>A0A7H0GRY2_9BACT</name>
<proteinExistence type="predicted"/>
<gene>
    <name evidence="1" type="ORF">H9L05_13080</name>
</gene>
<protein>
    <submittedName>
        <fullName evidence="1">Uncharacterized protein</fullName>
    </submittedName>
</protein>
<accession>A0A7H0GRY2</accession>
<reference evidence="1 2" key="1">
    <citation type="submission" date="2020-08" db="EMBL/GenBank/DDBJ databases">
        <title>Genome sequence of Hymenobacter qilianensis JCM 19763T.</title>
        <authorList>
            <person name="Hyun D.-W."/>
            <person name="Bae J.-W."/>
        </authorList>
    </citation>
    <scope>NUCLEOTIDE SEQUENCE [LARGE SCALE GENOMIC DNA]</scope>
    <source>
        <strain evidence="1 2">JCM 19763</strain>
    </source>
</reference>
<dbReference type="EMBL" id="CP060784">
    <property type="protein sequence ID" value="QNP51048.1"/>
    <property type="molecule type" value="Genomic_DNA"/>
</dbReference>
<sequence length="200" mass="23263">MRSFLLFICILFLPILTKAQFDFKPGSYVLENDIYVRHYSAIKESGKYLTSKIDKDRTVKYLWKDIHSYRIGLRRYIKASGFPVRSQSGFTDETANNIFVELLDSGAVSLMRYEYQPIAGYMPPPNIYLLQRAGETYASAIPYTVFDEGGKRFREYVSLFVSTRPDLLKALKDKRVNINNLQTFIQAFNRGEPFLNYPMQ</sequence>
<keyword evidence="2" id="KW-1185">Reference proteome</keyword>
<dbReference type="AlphaFoldDB" id="A0A7H0GRY2"/>
<evidence type="ECO:0000313" key="2">
    <source>
        <dbReference type="Proteomes" id="UP000516093"/>
    </source>
</evidence>